<dbReference type="EMBL" id="BMGC01000044">
    <property type="protein sequence ID" value="GGB45632.1"/>
    <property type="molecule type" value="Genomic_DNA"/>
</dbReference>
<evidence type="ECO:0000259" key="2">
    <source>
        <dbReference type="Pfam" id="PF22289"/>
    </source>
</evidence>
<reference evidence="3" key="2">
    <citation type="submission" date="2020-09" db="EMBL/GenBank/DDBJ databases">
        <authorList>
            <person name="Sun Q."/>
            <person name="Zhou Y."/>
        </authorList>
    </citation>
    <scope>NUCLEOTIDE SEQUENCE</scope>
    <source>
        <strain evidence="3">CGMCC 1.12827</strain>
    </source>
</reference>
<name>A0A916THE7_9ACTN</name>
<feature type="region of interest" description="Disordered" evidence="1">
    <location>
        <begin position="186"/>
        <end position="205"/>
    </location>
</feature>
<evidence type="ECO:0000256" key="1">
    <source>
        <dbReference type="SAM" id="MobiDB-lite"/>
    </source>
</evidence>
<gene>
    <name evidence="3" type="ORF">GCM10011489_36320</name>
</gene>
<protein>
    <recommendedName>
        <fullName evidence="2">Dimethylamine monooxygenase subunit DmmA-like C-terminal domain-containing protein</fullName>
    </recommendedName>
</protein>
<reference evidence="3" key="1">
    <citation type="journal article" date="2014" name="Int. J. Syst. Evol. Microbiol.">
        <title>Complete genome sequence of Corynebacterium casei LMG S-19264T (=DSM 44701T), isolated from a smear-ripened cheese.</title>
        <authorList>
            <consortium name="US DOE Joint Genome Institute (JGI-PGF)"/>
            <person name="Walter F."/>
            <person name="Albersmeier A."/>
            <person name="Kalinowski J."/>
            <person name="Ruckert C."/>
        </authorList>
    </citation>
    <scope>NUCLEOTIDE SEQUENCE</scope>
    <source>
        <strain evidence="3">CGMCC 1.12827</strain>
    </source>
</reference>
<dbReference type="AlphaFoldDB" id="A0A916THE7"/>
<sequence>MTTDEVTTPGEQRGRFPAVVREAPGVDPVSTSVPRWDATDLEALAIDPDVRHWLVATSADMRTQVERFAHRLPAATVVDIDDGLADALRTARAGWRIVLVGPQRSVARARSSSLAAGALDCEVLSVSTDGVSGFDAATVDVFCAHCHHVSSGDVGIGGTITCGGCDRELAVAQHFSQRHHAYLGSLADGGSRHGGPGTTAAAGEE</sequence>
<evidence type="ECO:0000313" key="3">
    <source>
        <dbReference type="EMBL" id="GGB45632.1"/>
    </source>
</evidence>
<feature type="domain" description="Dimethylamine monooxygenase subunit DmmA-like C-terminal" evidence="2">
    <location>
        <begin position="141"/>
        <end position="184"/>
    </location>
</feature>
<dbReference type="NCBIfam" id="NF041259">
    <property type="entry name" value="mono_DmmA_fam"/>
    <property type="match status" value="1"/>
</dbReference>
<keyword evidence="4" id="KW-1185">Reference proteome</keyword>
<comment type="caution">
    <text evidence="3">The sequence shown here is derived from an EMBL/GenBank/DDBJ whole genome shotgun (WGS) entry which is preliminary data.</text>
</comment>
<evidence type="ECO:0000313" key="4">
    <source>
        <dbReference type="Proteomes" id="UP000621454"/>
    </source>
</evidence>
<dbReference type="Pfam" id="PF22289">
    <property type="entry name" value="DmmA-like_C"/>
    <property type="match status" value="1"/>
</dbReference>
<dbReference type="RefSeq" id="WP_188588506.1">
    <property type="nucleotide sequence ID" value="NZ_BMGC01000044.1"/>
</dbReference>
<accession>A0A916THE7</accession>
<proteinExistence type="predicted"/>
<dbReference type="InterPro" id="IPR048037">
    <property type="entry name" value="DmmA-like_C"/>
</dbReference>
<organism evidence="3 4">
    <name type="scientific">Gordonia jinhuaensis</name>
    <dbReference type="NCBI Taxonomy" id="1517702"/>
    <lineage>
        <taxon>Bacteria</taxon>
        <taxon>Bacillati</taxon>
        <taxon>Actinomycetota</taxon>
        <taxon>Actinomycetes</taxon>
        <taxon>Mycobacteriales</taxon>
        <taxon>Gordoniaceae</taxon>
        <taxon>Gordonia</taxon>
    </lineage>
</organism>
<dbReference type="Proteomes" id="UP000621454">
    <property type="component" value="Unassembled WGS sequence"/>
</dbReference>